<gene>
    <name evidence="1" type="ORF">PPL_06541</name>
</gene>
<comment type="caution">
    <text evidence="1">The sequence shown here is derived from an EMBL/GenBank/DDBJ whole genome shotgun (WGS) entry which is preliminary data.</text>
</comment>
<organism evidence="1 2">
    <name type="scientific">Heterostelium pallidum (strain ATCC 26659 / Pp 5 / PN500)</name>
    <name type="common">Cellular slime mold</name>
    <name type="synonym">Polysphondylium pallidum</name>
    <dbReference type="NCBI Taxonomy" id="670386"/>
    <lineage>
        <taxon>Eukaryota</taxon>
        <taxon>Amoebozoa</taxon>
        <taxon>Evosea</taxon>
        <taxon>Eumycetozoa</taxon>
        <taxon>Dictyostelia</taxon>
        <taxon>Acytosteliales</taxon>
        <taxon>Acytosteliaceae</taxon>
        <taxon>Heterostelium</taxon>
    </lineage>
</organism>
<proteinExistence type="predicted"/>
<dbReference type="Proteomes" id="UP000001396">
    <property type="component" value="Unassembled WGS sequence"/>
</dbReference>
<dbReference type="RefSeq" id="XP_020432722.1">
    <property type="nucleotide sequence ID" value="XM_020577395.1"/>
</dbReference>
<evidence type="ECO:0000313" key="2">
    <source>
        <dbReference type="Proteomes" id="UP000001396"/>
    </source>
</evidence>
<name>D3BDF8_HETP5</name>
<dbReference type="EMBL" id="ADBJ01000029">
    <property type="protein sequence ID" value="EFA80602.1"/>
    <property type="molecule type" value="Genomic_DNA"/>
</dbReference>
<evidence type="ECO:0000313" key="1">
    <source>
        <dbReference type="EMBL" id="EFA80602.1"/>
    </source>
</evidence>
<sequence>MNECVDVEQFEGRLITKQISHLFTSSSLDLLFSVYQGKSKTTSKIIIYSRKYTNKVIKYSRKNLIFTIKEPTPQKAYWIVYDHGSKLKIIFIQLKNVHHQ</sequence>
<dbReference type="AlphaFoldDB" id="D3BDF8"/>
<protein>
    <submittedName>
        <fullName evidence="1">Uncharacterized protein</fullName>
    </submittedName>
</protein>
<accession>D3BDF8</accession>
<dbReference type="InParanoid" id="D3BDF8"/>
<keyword evidence="2" id="KW-1185">Reference proteome</keyword>
<dbReference type="GeneID" id="31362023"/>
<reference evidence="1 2" key="1">
    <citation type="journal article" date="2011" name="Genome Res.">
        <title>Phylogeny-wide analysis of social amoeba genomes highlights ancient origins for complex intercellular communication.</title>
        <authorList>
            <person name="Heidel A.J."/>
            <person name="Lawal H.M."/>
            <person name="Felder M."/>
            <person name="Schilde C."/>
            <person name="Helps N.R."/>
            <person name="Tunggal B."/>
            <person name="Rivero F."/>
            <person name="John U."/>
            <person name="Schleicher M."/>
            <person name="Eichinger L."/>
            <person name="Platzer M."/>
            <person name="Noegel A.A."/>
            <person name="Schaap P."/>
            <person name="Gloeckner G."/>
        </authorList>
    </citation>
    <scope>NUCLEOTIDE SEQUENCE [LARGE SCALE GENOMIC DNA]</scope>
    <source>
        <strain evidence="2">ATCC 26659 / Pp 5 / PN500</strain>
    </source>
</reference>